<accession>A0AAE9J9E8</accession>
<dbReference type="AlphaFoldDB" id="A0AAE9J9E8"/>
<sequence length="66" mass="8066">MTFDQRQILEARKLRRRLRRRGRLQYRHNLSKDLRNHFGDIGKQSSLREIKELVISKSSPTRQPFF</sequence>
<evidence type="ECO:0000313" key="2">
    <source>
        <dbReference type="Proteomes" id="UP000829354"/>
    </source>
</evidence>
<dbReference type="Proteomes" id="UP000829354">
    <property type="component" value="Chromosome II"/>
</dbReference>
<organism evidence="1 2">
    <name type="scientific">Caenorhabditis briggsae</name>
    <dbReference type="NCBI Taxonomy" id="6238"/>
    <lineage>
        <taxon>Eukaryota</taxon>
        <taxon>Metazoa</taxon>
        <taxon>Ecdysozoa</taxon>
        <taxon>Nematoda</taxon>
        <taxon>Chromadorea</taxon>
        <taxon>Rhabditida</taxon>
        <taxon>Rhabditina</taxon>
        <taxon>Rhabditomorpha</taxon>
        <taxon>Rhabditoidea</taxon>
        <taxon>Rhabditidae</taxon>
        <taxon>Peloderinae</taxon>
        <taxon>Caenorhabditis</taxon>
    </lineage>
</organism>
<reference evidence="1 2" key="1">
    <citation type="submission" date="2022-04" db="EMBL/GenBank/DDBJ databases">
        <title>Chromosome-level reference genomes for two strains of Caenorhabditis briggsae: an improved platform for comparative genomics.</title>
        <authorList>
            <person name="Stevens L."/>
            <person name="Andersen E."/>
        </authorList>
    </citation>
    <scope>NUCLEOTIDE SEQUENCE [LARGE SCALE GENOMIC DNA]</scope>
    <source>
        <strain evidence="1">VX34</strain>
        <tissue evidence="1">Whole-organism</tissue>
    </source>
</reference>
<gene>
    <name evidence="1" type="ORF">L5515_015539</name>
</gene>
<name>A0AAE9J9E8_CAEBR</name>
<proteinExistence type="predicted"/>
<protein>
    <submittedName>
        <fullName evidence="1">Uncharacterized protein</fullName>
    </submittedName>
</protein>
<evidence type="ECO:0000313" key="1">
    <source>
        <dbReference type="EMBL" id="UMM20193.1"/>
    </source>
</evidence>
<keyword evidence="2" id="KW-1185">Reference proteome</keyword>
<dbReference type="EMBL" id="CP092621">
    <property type="protein sequence ID" value="UMM20193.1"/>
    <property type="molecule type" value="Genomic_DNA"/>
</dbReference>